<keyword evidence="8 18" id="KW-0479">Metal-binding</keyword>
<dbReference type="EC" id="2.7.1.180" evidence="2 18"/>
<dbReference type="AlphaFoldDB" id="A0A1I3S5E1"/>
<keyword evidence="6 18" id="KW-0285">Flavoprotein</keyword>
<feature type="chain" id="PRO_5011332162" description="FAD:protein FMN transferase" evidence="20">
    <location>
        <begin position="27"/>
        <end position="350"/>
    </location>
</feature>
<dbReference type="Pfam" id="PF02424">
    <property type="entry name" value="ApbE"/>
    <property type="match status" value="1"/>
</dbReference>
<evidence type="ECO:0000256" key="5">
    <source>
        <dbReference type="ARBA" id="ARBA00022519"/>
    </source>
</evidence>
<comment type="subcellular location">
    <subcellularLocation>
        <location evidence="17 20">Cell inner membrane</location>
        <topology evidence="17 20">Lipid-anchor</topology>
        <orientation evidence="17 20">Periplasmic side</orientation>
    </subcellularLocation>
</comment>
<dbReference type="SUPFAM" id="SSF143631">
    <property type="entry name" value="ApbE-like"/>
    <property type="match status" value="1"/>
</dbReference>
<proteinExistence type="inferred from homology"/>
<evidence type="ECO:0000256" key="14">
    <source>
        <dbReference type="ARBA" id="ARBA00023288"/>
    </source>
</evidence>
<evidence type="ECO:0000256" key="10">
    <source>
        <dbReference type="ARBA" id="ARBA00022827"/>
    </source>
</evidence>
<dbReference type="InterPro" id="IPR024932">
    <property type="entry name" value="ApbE"/>
</dbReference>
<keyword evidence="12" id="KW-0472">Membrane</keyword>
<dbReference type="RefSeq" id="WP_091702362.1">
    <property type="nucleotide sequence ID" value="NZ_BMYN01000003.1"/>
</dbReference>
<evidence type="ECO:0000256" key="19">
    <source>
        <dbReference type="PIRSR" id="PIRSR006268-2"/>
    </source>
</evidence>
<evidence type="ECO:0000256" key="7">
    <source>
        <dbReference type="ARBA" id="ARBA00022679"/>
    </source>
</evidence>
<keyword evidence="10 18" id="KW-0274">FAD</keyword>
<evidence type="ECO:0000256" key="18">
    <source>
        <dbReference type="PIRNR" id="PIRNR006268"/>
    </source>
</evidence>
<evidence type="ECO:0000256" key="20">
    <source>
        <dbReference type="RuleBase" id="RU363002"/>
    </source>
</evidence>
<gene>
    <name evidence="21" type="ORF">SAMN05216429_103216</name>
</gene>
<feature type="binding site" evidence="19">
    <location>
        <position position="186"/>
    </location>
    <ligand>
        <name>Mg(2+)</name>
        <dbReference type="ChEBI" id="CHEBI:18420"/>
    </ligand>
</feature>
<dbReference type="PIRSF" id="PIRSF006268">
    <property type="entry name" value="ApbE"/>
    <property type="match status" value="1"/>
</dbReference>
<dbReference type="PANTHER" id="PTHR30040:SF2">
    <property type="entry name" value="FAD:PROTEIN FMN TRANSFERASE"/>
    <property type="match status" value="1"/>
</dbReference>
<sequence length="350" mass="38533">MTTGMNRPVRAAITSAFFALVMAALAGCSFQDEEKIWEISGGIFGTRYHINVVLHEDEERLRNLASGIQEELQSVDQAMSTWKDDSELSRFNQKSDQSQWTEVSGPLFEVLSEARRIAEMTDGALDITIGPVVNLWGFGPDARPETVPGEDALTRALAETGWQHLELDAGRQAIRSEIPLYLDLSAIAKGYGVDVVARYLDKQGVAAYLVEVGGEVRVNGRKPDGSAWKLAVEQPVENGREVNRIVALESQAMATSGDYRNYYESEGQRYSHTIDPKTGRPIQHRLASVTVISESSMTADGLATAFNVMGHERAMALATRENIPAYFIVRAEDGGFESHQTPAFGSYRVQ</sequence>
<dbReference type="GO" id="GO:0046872">
    <property type="term" value="F:metal ion binding"/>
    <property type="evidence" value="ECO:0007669"/>
    <property type="project" value="UniProtKB-UniRule"/>
</dbReference>
<dbReference type="EMBL" id="FOSC01000003">
    <property type="protein sequence ID" value="SFJ54014.1"/>
    <property type="molecule type" value="Genomic_DNA"/>
</dbReference>
<comment type="catalytic activity">
    <reaction evidence="16 18 20">
        <text>L-threonyl-[protein] + FAD = FMN-L-threonyl-[protein] + AMP + H(+)</text>
        <dbReference type="Rhea" id="RHEA:36847"/>
        <dbReference type="Rhea" id="RHEA-COMP:11060"/>
        <dbReference type="Rhea" id="RHEA-COMP:11061"/>
        <dbReference type="ChEBI" id="CHEBI:15378"/>
        <dbReference type="ChEBI" id="CHEBI:30013"/>
        <dbReference type="ChEBI" id="CHEBI:57692"/>
        <dbReference type="ChEBI" id="CHEBI:74257"/>
        <dbReference type="ChEBI" id="CHEBI:456215"/>
        <dbReference type="EC" id="2.7.1.180"/>
    </reaction>
</comment>
<keyword evidence="22" id="KW-1185">Reference proteome</keyword>
<dbReference type="GO" id="GO:0016740">
    <property type="term" value="F:transferase activity"/>
    <property type="evidence" value="ECO:0007669"/>
    <property type="project" value="UniProtKB-UniRule"/>
</dbReference>
<keyword evidence="13" id="KW-0564">Palmitate</keyword>
<evidence type="ECO:0000313" key="22">
    <source>
        <dbReference type="Proteomes" id="UP000199445"/>
    </source>
</evidence>
<keyword evidence="5 20" id="KW-0997">Cell inner membrane</keyword>
<evidence type="ECO:0000256" key="4">
    <source>
        <dbReference type="ARBA" id="ARBA00022475"/>
    </source>
</evidence>
<keyword evidence="14 20" id="KW-0449">Lipoprotein</keyword>
<evidence type="ECO:0000256" key="8">
    <source>
        <dbReference type="ARBA" id="ARBA00022723"/>
    </source>
</evidence>
<dbReference type="OrthoDB" id="9778595at2"/>
<feature type="binding site" evidence="19">
    <location>
        <position position="304"/>
    </location>
    <ligand>
        <name>Mg(2+)</name>
        <dbReference type="ChEBI" id="CHEBI:18420"/>
    </ligand>
</feature>
<accession>A0A1I3S5E1</accession>
<evidence type="ECO:0000256" key="9">
    <source>
        <dbReference type="ARBA" id="ARBA00022729"/>
    </source>
</evidence>
<dbReference type="InterPro" id="IPR003374">
    <property type="entry name" value="ApbE-like_sf"/>
</dbReference>
<evidence type="ECO:0000313" key="21">
    <source>
        <dbReference type="EMBL" id="SFJ54014.1"/>
    </source>
</evidence>
<name>A0A1I3S5E1_9GAMM</name>
<keyword evidence="7 18" id="KW-0808">Transferase</keyword>
<comment type="similarity">
    <text evidence="1 18 20">Belongs to the ApbE family.</text>
</comment>
<feature type="signal peptide" evidence="20">
    <location>
        <begin position="1"/>
        <end position="26"/>
    </location>
</feature>
<feature type="binding site" evidence="19">
    <location>
        <position position="300"/>
    </location>
    <ligand>
        <name>Mg(2+)</name>
        <dbReference type="ChEBI" id="CHEBI:18420"/>
    </ligand>
</feature>
<evidence type="ECO:0000256" key="13">
    <source>
        <dbReference type="ARBA" id="ARBA00023139"/>
    </source>
</evidence>
<evidence type="ECO:0000256" key="3">
    <source>
        <dbReference type="ARBA" id="ARBA00016337"/>
    </source>
</evidence>
<organism evidence="21 22">
    <name type="scientific">Marinobacter persicus</name>
    <dbReference type="NCBI Taxonomy" id="930118"/>
    <lineage>
        <taxon>Bacteria</taxon>
        <taxon>Pseudomonadati</taxon>
        <taxon>Pseudomonadota</taxon>
        <taxon>Gammaproteobacteria</taxon>
        <taxon>Pseudomonadales</taxon>
        <taxon>Marinobacteraceae</taxon>
        <taxon>Marinobacter</taxon>
    </lineage>
</organism>
<dbReference type="FunFam" id="3.10.520.10:FF:000001">
    <property type="entry name" value="FAD:protein FMN transferase"/>
    <property type="match status" value="1"/>
</dbReference>
<keyword evidence="11 18" id="KW-0460">Magnesium</keyword>
<evidence type="ECO:0000256" key="2">
    <source>
        <dbReference type="ARBA" id="ARBA00011955"/>
    </source>
</evidence>
<evidence type="ECO:0000256" key="11">
    <source>
        <dbReference type="ARBA" id="ARBA00022842"/>
    </source>
</evidence>
<dbReference type="PROSITE" id="PS51257">
    <property type="entry name" value="PROKAR_LIPOPROTEIN"/>
    <property type="match status" value="1"/>
</dbReference>
<evidence type="ECO:0000256" key="17">
    <source>
        <dbReference type="ARBA" id="ARBA00060485"/>
    </source>
</evidence>
<reference evidence="21 22" key="1">
    <citation type="submission" date="2016-10" db="EMBL/GenBank/DDBJ databases">
        <authorList>
            <person name="de Groot N.N."/>
        </authorList>
    </citation>
    <scope>NUCLEOTIDE SEQUENCE [LARGE SCALE GENOMIC DNA]</scope>
    <source>
        <strain evidence="21 22">IBRC-M 10445</strain>
    </source>
</reference>
<evidence type="ECO:0000256" key="1">
    <source>
        <dbReference type="ARBA" id="ARBA00008282"/>
    </source>
</evidence>
<evidence type="ECO:0000256" key="12">
    <source>
        <dbReference type="ARBA" id="ARBA00023136"/>
    </source>
</evidence>
<dbReference type="GO" id="GO:0005886">
    <property type="term" value="C:plasma membrane"/>
    <property type="evidence" value="ECO:0007669"/>
    <property type="project" value="UniProtKB-SubCell"/>
</dbReference>
<evidence type="ECO:0000256" key="6">
    <source>
        <dbReference type="ARBA" id="ARBA00022630"/>
    </source>
</evidence>
<keyword evidence="4" id="KW-1003">Cell membrane</keyword>
<dbReference type="Gene3D" id="3.10.520.10">
    <property type="entry name" value="ApbE-like domains"/>
    <property type="match status" value="1"/>
</dbReference>
<comment type="cofactor">
    <cofactor evidence="19">
        <name>Mg(2+)</name>
        <dbReference type="ChEBI" id="CHEBI:18420"/>
    </cofactor>
    <cofactor evidence="19">
        <name>Mn(2+)</name>
        <dbReference type="ChEBI" id="CHEBI:29035"/>
    </cofactor>
    <text evidence="19">Magnesium. Can also use manganese.</text>
</comment>
<evidence type="ECO:0000256" key="16">
    <source>
        <dbReference type="ARBA" id="ARBA00048540"/>
    </source>
</evidence>
<dbReference type="Proteomes" id="UP000199445">
    <property type="component" value="Unassembled WGS sequence"/>
</dbReference>
<keyword evidence="9 20" id="KW-0732">Signal</keyword>
<comment type="function">
    <text evidence="20">Flavin transferase that catalyzes the transfer of the FMN moiety of FAD and its covalent binding to the hydroxyl group of a threonine residue in a target flavoprotein.</text>
</comment>
<protein>
    <recommendedName>
        <fullName evidence="3 18">FAD:protein FMN transferase</fullName>
        <ecNumber evidence="2 18">2.7.1.180</ecNumber>
    </recommendedName>
    <alternativeName>
        <fullName evidence="15 18">Flavin transferase</fullName>
    </alternativeName>
</protein>
<dbReference type="PANTHER" id="PTHR30040">
    <property type="entry name" value="THIAMINE BIOSYNTHESIS LIPOPROTEIN APBE"/>
    <property type="match status" value="1"/>
</dbReference>
<evidence type="ECO:0000256" key="15">
    <source>
        <dbReference type="ARBA" id="ARBA00031306"/>
    </source>
</evidence>